<name>A0A5C8CC69_9SPIR</name>
<reference evidence="7 8" key="1">
    <citation type="journal article" date="1992" name="Lakartidningen">
        <title>[Penicillin V and not amoxicillin is the first choice preparation in acute otitis].</title>
        <authorList>
            <person name="Kamme C."/>
            <person name="Lundgren K."/>
            <person name="Prellner K."/>
        </authorList>
    </citation>
    <scope>NUCLEOTIDE SEQUENCE [LARGE SCALE GENOMIC DNA]</scope>
    <source>
        <strain evidence="7 8">W1</strain>
    </source>
</reference>
<comment type="similarity">
    <text evidence="2 5">Belongs to the pseudouridine synthase TruB family. Type 1 subfamily.</text>
</comment>
<dbReference type="InterPro" id="IPR002501">
    <property type="entry name" value="PsdUridine_synth_N"/>
</dbReference>
<dbReference type="Proteomes" id="UP000325116">
    <property type="component" value="Unassembled WGS sequence"/>
</dbReference>
<dbReference type="GO" id="GO:0160148">
    <property type="term" value="F:tRNA pseudouridine(55) synthase activity"/>
    <property type="evidence" value="ECO:0007669"/>
    <property type="project" value="UniProtKB-EC"/>
</dbReference>
<evidence type="ECO:0000313" key="8">
    <source>
        <dbReference type="Proteomes" id="UP000325116"/>
    </source>
</evidence>
<keyword evidence="4 5" id="KW-0413">Isomerase</keyword>
<dbReference type="AlphaFoldDB" id="A0A5C8CC69"/>
<evidence type="ECO:0000256" key="2">
    <source>
        <dbReference type="ARBA" id="ARBA00005642"/>
    </source>
</evidence>
<gene>
    <name evidence="5 7" type="primary">truB</name>
    <name evidence="7" type="ORF">EPJ80_11280</name>
</gene>
<dbReference type="InterPro" id="IPR014780">
    <property type="entry name" value="tRNA_psdUridine_synth_TruB"/>
</dbReference>
<dbReference type="HAMAP" id="MF_01080">
    <property type="entry name" value="TruB_bact"/>
    <property type="match status" value="1"/>
</dbReference>
<dbReference type="EMBL" id="SAXT01000006">
    <property type="protein sequence ID" value="TXJ11194.1"/>
    <property type="molecule type" value="Genomic_DNA"/>
</dbReference>
<dbReference type="RefSeq" id="WP_147759054.1">
    <property type="nucleotide sequence ID" value="NZ_SAXT01000006.1"/>
</dbReference>
<evidence type="ECO:0000256" key="4">
    <source>
        <dbReference type="ARBA" id="ARBA00023235"/>
    </source>
</evidence>
<comment type="function">
    <text evidence="5">Responsible for synthesis of pseudouridine from uracil-55 in the psi GC loop of transfer RNAs.</text>
</comment>
<dbReference type="EC" id="5.4.99.25" evidence="5"/>
<feature type="domain" description="Pseudouridine synthase II N-terminal" evidence="6">
    <location>
        <begin position="23"/>
        <end position="173"/>
    </location>
</feature>
<accession>A0A5C8CC69</accession>
<proteinExistence type="inferred from homology"/>
<evidence type="ECO:0000256" key="3">
    <source>
        <dbReference type="ARBA" id="ARBA00022694"/>
    </source>
</evidence>
<sequence>MKGFLIANKPAGITSFDVIKKLKPILKEKKIGHVGTLDPFAEGVLILAFGRYTKLFFLFDDMPKEYMAVGVFGESRDTDDINGNVLKFSDKKNILSFAELENIIKKNFRGNIIQKPPIFSAKRINGKRAYNMARENIDFEIKSVNVCINNIELLEYDYPFFKIKTSVSKGTYIRAIIRDIGEITGNFAYTKELIRTAIGDFSLDKASDLNNISSKNILSFFDMFKNIDKKIIENEKTIKQILCGNTKMIENFDFTYIKNKYLALIDKNNNLIALIEKENINKENKDNRKNKNIFAFINS</sequence>
<dbReference type="NCBIfam" id="TIGR00431">
    <property type="entry name" value="TruB"/>
    <property type="match status" value="1"/>
</dbReference>
<dbReference type="InterPro" id="IPR020103">
    <property type="entry name" value="PsdUridine_synth_cat_dom_sf"/>
</dbReference>
<comment type="caution">
    <text evidence="7">The sequence shown here is derived from an EMBL/GenBank/DDBJ whole genome shotgun (WGS) entry which is preliminary data.</text>
</comment>
<dbReference type="Gene3D" id="3.30.2350.10">
    <property type="entry name" value="Pseudouridine synthase"/>
    <property type="match status" value="1"/>
</dbReference>
<dbReference type="Pfam" id="PF01509">
    <property type="entry name" value="TruB_N"/>
    <property type="match status" value="1"/>
</dbReference>
<evidence type="ECO:0000256" key="5">
    <source>
        <dbReference type="HAMAP-Rule" id="MF_01080"/>
    </source>
</evidence>
<dbReference type="GO" id="GO:0031119">
    <property type="term" value="P:tRNA pseudouridine synthesis"/>
    <property type="evidence" value="ECO:0007669"/>
    <property type="project" value="UniProtKB-UniRule"/>
</dbReference>
<dbReference type="SUPFAM" id="SSF55120">
    <property type="entry name" value="Pseudouridine synthase"/>
    <property type="match status" value="1"/>
</dbReference>
<protein>
    <recommendedName>
        <fullName evidence="5">tRNA pseudouridine synthase B</fullName>
        <ecNumber evidence="5">5.4.99.25</ecNumber>
    </recommendedName>
    <alternativeName>
        <fullName evidence="5">tRNA pseudouridine(55) synthase</fullName>
        <shortName evidence="5">Psi55 synthase</shortName>
    </alternativeName>
    <alternativeName>
        <fullName evidence="5">tRNA pseudouridylate synthase</fullName>
    </alternativeName>
    <alternativeName>
        <fullName evidence="5">tRNA-uridine isomerase</fullName>
    </alternativeName>
</protein>
<comment type="catalytic activity">
    <reaction evidence="1 5">
        <text>uridine(55) in tRNA = pseudouridine(55) in tRNA</text>
        <dbReference type="Rhea" id="RHEA:42532"/>
        <dbReference type="Rhea" id="RHEA-COMP:10101"/>
        <dbReference type="Rhea" id="RHEA-COMP:10102"/>
        <dbReference type="ChEBI" id="CHEBI:65314"/>
        <dbReference type="ChEBI" id="CHEBI:65315"/>
        <dbReference type="EC" id="5.4.99.25"/>
    </reaction>
</comment>
<dbReference type="GO" id="GO:1990481">
    <property type="term" value="P:mRNA pseudouridine synthesis"/>
    <property type="evidence" value="ECO:0007669"/>
    <property type="project" value="TreeGrafter"/>
</dbReference>
<evidence type="ECO:0000259" key="6">
    <source>
        <dbReference type="Pfam" id="PF01509"/>
    </source>
</evidence>
<dbReference type="CDD" id="cd02573">
    <property type="entry name" value="PseudoU_synth_EcTruB"/>
    <property type="match status" value="1"/>
</dbReference>
<dbReference type="PANTHER" id="PTHR13767">
    <property type="entry name" value="TRNA-PSEUDOURIDINE SYNTHASE"/>
    <property type="match status" value="1"/>
</dbReference>
<keyword evidence="3 5" id="KW-0819">tRNA processing</keyword>
<evidence type="ECO:0000256" key="1">
    <source>
        <dbReference type="ARBA" id="ARBA00000385"/>
    </source>
</evidence>
<organism evidence="7 8">
    <name type="scientific">Brachyspira aalborgi</name>
    <dbReference type="NCBI Taxonomy" id="29522"/>
    <lineage>
        <taxon>Bacteria</taxon>
        <taxon>Pseudomonadati</taxon>
        <taxon>Spirochaetota</taxon>
        <taxon>Spirochaetia</taxon>
        <taxon>Brachyspirales</taxon>
        <taxon>Brachyspiraceae</taxon>
        <taxon>Brachyspira</taxon>
    </lineage>
</organism>
<dbReference type="PANTHER" id="PTHR13767:SF2">
    <property type="entry name" value="PSEUDOURIDYLATE SYNTHASE TRUB1"/>
    <property type="match status" value="1"/>
</dbReference>
<dbReference type="GO" id="GO:0003723">
    <property type="term" value="F:RNA binding"/>
    <property type="evidence" value="ECO:0007669"/>
    <property type="project" value="InterPro"/>
</dbReference>
<feature type="active site" description="Nucleophile" evidence="5">
    <location>
        <position position="38"/>
    </location>
</feature>
<evidence type="ECO:0000313" key="7">
    <source>
        <dbReference type="EMBL" id="TXJ11194.1"/>
    </source>
</evidence>